<dbReference type="Proteomes" id="UP001054837">
    <property type="component" value="Unassembled WGS sequence"/>
</dbReference>
<dbReference type="AlphaFoldDB" id="A0AAV4UN97"/>
<proteinExistence type="predicted"/>
<reference evidence="1 2" key="1">
    <citation type="submission" date="2021-06" db="EMBL/GenBank/DDBJ databases">
        <title>Caerostris darwini draft genome.</title>
        <authorList>
            <person name="Kono N."/>
            <person name="Arakawa K."/>
        </authorList>
    </citation>
    <scope>NUCLEOTIDE SEQUENCE [LARGE SCALE GENOMIC DNA]</scope>
</reference>
<name>A0AAV4UN97_9ARAC</name>
<protein>
    <submittedName>
        <fullName evidence="1">Uncharacterized protein</fullName>
    </submittedName>
</protein>
<dbReference type="EMBL" id="BPLQ01011645">
    <property type="protein sequence ID" value="GIY59351.1"/>
    <property type="molecule type" value="Genomic_DNA"/>
</dbReference>
<evidence type="ECO:0000313" key="2">
    <source>
        <dbReference type="Proteomes" id="UP001054837"/>
    </source>
</evidence>
<keyword evidence="2" id="KW-1185">Reference proteome</keyword>
<accession>A0AAV4UN97</accession>
<gene>
    <name evidence="1" type="ORF">CDAR_514371</name>
</gene>
<organism evidence="1 2">
    <name type="scientific">Caerostris darwini</name>
    <dbReference type="NCBI Taxonomy" id="1538125"/>
    <lineage>
        <taxon>Eukaryota</taxon>
        <taxon>Metazoa</taxon>
        <taxon>Ecdysozoa</taxon>
        <taxon>Arthropoda</taxon>
        <taxon>Chelicerata</taxon>
        <taxon>Arachnida</taxon>
        <taxon>Araneae</taxon>
        <taxon>Araneomorphae</taxon>
        <taxon>Entelegynae</taxon>
        <taxon>Araneoidea</taxon>
        <taxon>Araneidae</taxon>
        <taxon>Caerostris</taxon>
    </lineage>
</organism>
<sequence>MLQESMLCARRVDNITKRRGKTPFDGASSLEWEEDLGVSEDELLLTLNYACNIHLEQEHVTSLLRCETQSFLLKKMFATSFRNNEL</sequence>
<evidence type="ECO:0000313" key="1">
    <source>
        <dbReference type="EMBL" id="GIY59351.1"/>
    </source>
</evidence>
<comment type="caution">
    <text evidence="1">The sequence shown here is derived from an EMBL/GenBank/DDBJ whole genome shotgun (WGS) entry which is preliminary data.</text>
</comment>